<protein>
    <submittedName>
        <fullName evidence="1">Uncharacterized protein</fullName>
    </submittedName>
</protein>
<accession>A0A0D1EBA2</accession>
<comment type="caution">
    <text evidence="1">The sequence shown here is derived from an EMBL/GenBank/DDBJ whole genome shotgun (WGS) entry which is preliminary data.</text>
</comment>
<evidence type="ECO:0000313" key="2">
    <source>
        <dbReference type="Proteomes" id="UP000032232"/>
    </source>
</evidence>
<organism evidence="1 2">
    <name type="scientific">Jannaschia aquimarina</name>
    <dbReference type="NCBI Taxonomy" id="935700"/>
    <lineage>
        <taxon>Bacteria</taxon>
        <taxon>Pseudomonadati</taxon>
        <taxon>Pseudomonadota</taxon>
        <taxon>Alphaproteobacteria</taxon>
        <taxon>Rhodobacterales</taxon>
        <taxon>Roseobacteraceae</taxon>
        <taxon>Jannaschia</taxon>
    </lineage>
</organism>
<dbReference type="PATRIC" id="fig|935700.4.peg.4123"/>
<evidence type="ECO:0000313" key="1">
    <source>
        <dbReference type="EMBL" id="KIT14206.1"/>
    </source>
</evidence>
<sequence length="45" mass="4543">MTQTGYNIRLIVLAAAILVGAALHKAEGGEMAGKTGDCVETVVLG</sequence>
<dbReference type="Proteomes" id="UP000032232">
    <property type="component" value="Unassembled WGS sequence"/>
</dbReference>
<dbReference type="RefSeq" id="WP_161793911.1">
    <property type="nucleotide sequence ID" value="NZ_FZPF01000001.1"/>
</dbReference>
<name>A0A0D1EBA2_9RHOB</name>
<proteinExistence type="predicted"/>
<dbReference type="EMBL" id="JYFE01000081">
    <property type="protein sequence ID" value="KIT14206.1"/>
    <property type="molecule type" value="Genomic_DNA"/>
</dbReference>
<reference evidence="1 2" key="1">
    <citation type="submission" date="2015-02" db="EMBL/GenBank/DDBJ databases">
        <title>Genome Sequence of Jannaschia aquimarina DSM28248, a member of the Roseobacter clade.</title>
        <authorList>
            <person name="Voget S."/>
            <person name="Daniel R."/>
        </authorList>
    </citation>
    <scope>NUCLEOTIDE SEQUENCE [LARGE SCALE GENOMIC DNA]</scope>
    <source>
        <strain evidence="1 2">GSW-M26</strain>
    </source>
</reference>
<dbReference type="AlphaFoldDB" id="A0A0D1EBA2"/>
<keyword evidence="2" id="KW-1185">Reference proteome</keyword>
<gene>
    <name evidence="1" type="ORF">jaqu_39990</name>
</gene>